<dbReference type="OrthoDB" id="1002604at2759"/>
<gene>
    <name evidence="1" type="ORF">IFM89_006250</name>
</gene>
<dbReference type="SUPFAM" id="SSF53098">
    <property type="entry name" value="Ribonuclease H-like"/>
    <property type="match status" value="1"/>
</dbReference>
<keyword evidence="2" id="KW-1185">Reference proteome</keyword>
<evidence type="ECO:0000313" key="2">
    <source>
        <dbReference type="Proteomes" id="UP000631114"/>
    </source>
</evidence>
<dbReference type="InterPro" id="IPR012337">
    <property type="entry name" value="RNaseH-like_sf"/>
</dbReference>
<dbReference type="AlphaFoldDB" id="A0A835MEA3"/>
<name>A0A835MEA3_9MAGN</name>
<dbReference type="EMBL" id="JADFTS010000001">
    <property type="protein sequence ID" value="KAF9623904.1"/>
    <property type="molecule type" value="Genomic_DNA"/>
</dbReference>
<reference evidence="1 2" key="1">
    <citation type="submission" date="2020-10" db="EMBL/GenBank/DDBJ databases">
        <title>The Coptis chinensis genome and diversification of protoberbering-type alkaloids.</title>
        <authorList>
            <person name="Wang B."/>
            <person name="Shu S."/>
            <person name="Song C."/>
            <person name="Liu Y."/>
        </authorList>
    </citation>
    <scope>NUCLEOTIDE SEQUENCE [LARGE SCALE GENOMIC DNA]</scope>
    <source>
        <strain evidence="1">HL-2020</strain>
        <tissue evidence="1">Leaf</tissue>
    </source>
</reference>
<dbReference type="Proteomes" id="UP000631114">
    <property type="component" value="Unassembled WGS sequence"/>
</dbReference>
<evidence type="ECO:0000313" key="1">
    <source>
        <dbReference type="EMBL" id="KAF9623904.1"/>
    </source>
</evidence>
<accession>A0A835MEA3</accession>
<sequence length="172" mass="19467">MLKQFGSGWPLNLSLDYIALPSQTEVISASKSRSPMIKQLWDVVVTSTMVTLWHHRNLIYHDEKAVNFNLCTARIRRMVRAAAMLITGHSFHRMADRRIMTSWNLLVLLPKAPRIRKCWWTSPTEHTVKINCDGSAIGNPGPAGIGSTFRVASGDFLLVMWRKIGVNTNYMA</sequence>
<protein>
    <submittedName>
        <fullName evidence="1">Uncharacterized protein</fullName>
    </submittedName>
</protein>
<proteinExistence type="predicted"/>
<organism evidence="1 2">
    <name type="scientific">Coptis chinensis</name>
    <dbReference type="NCBI Taxonomy" id="261450"/>
    <lineage>
        <taxon>Eukaryota</taxon>
        <taxon>Viridiplantae</taxon>
        <taxon>Streptophyta</taxon>
        <taxon>Embryophyta</taxon>
        <taxon>Tracheophyta</taxon>
        <taxon>Spermatophyta</taxon>
        <taxon>Magnoliopsida</taxon>
        <taxon>Ranunculales</taxon>
        <taxon>Ranunculaceae</taxon>
        <taxon>Coptidoideae</taxon>
        <taxon>Coptis</taxon>
    </lineage>
</organism>
<comment type="caution">
    <text evidence="1">The sequence shown here is derived from an EMBL/GenBank/DDBJ whole genome shotgun (WGS) entry which is preliminary data.</text>
</comment>